<dbReference type="SUPFAM" id="SSF47473">
    <property type="entry name" value="EF-hand"/>
    <property type="match status" value="1"/>
</dbReference>
<name>A0A8B6ENU3_MYTGA</name>
<evidence type="ECO:0008006" key="5">
    <source>
        <dbReference type="Google" id="ProtNLM"/>
    </source>
</evidence>
<evidence type="ECO:0000313" key="3">
    <source>
        <dbReference type="EMBL" id="VDI37030.1"/>
    </source>
</evidence>
<dbReference type="Proteomes" id="UP000596742">
    <property type="component" value="Unassembled WGS sequence"/>
</dbReference>
<sequence length="90" mass="10142">MKLYTRLAVLLVCTTLVFGISRRKDEEVSDECKDLLEKPEIDDDKMTREELVCIYWSSGGSQKDAEKKADKSIQEGDENGNGVIDGDEKI</sequence>
<dbReference type="EMBL" id="UYJE01005393">
    <property type="protein sequence ID" value="VDI37030.1"/>
    <property type="molecule type" value="Genomic_DNA"/>
</dbReference>
<feature type="region of interest" description="Disordered" evidence="1">
    <location>
        <begin position="60"/>
        <end position="90"/>
    </location>
</feature>
<dbReference type="InterPro" id="IPR011992">
    <property type="entry name" value="EF-hand-dom_pair"/>
</dbReference>
<keyword evidence="2" id="KW-0732">Signal</keyword>
<evidence type="ECO:0000256" key="1">
    <source>
        <dbReference type="SAM" id="MobiDB-lite"/>
    </source>
</evidence>
<keyword evidence="4" id="KW-1185">Reference proteome</keyword>
<comment type="caution">
    <text evidence="3">The sequence shown here is derived from an EMBL/GenBank/DDBJ whole genome shotgun (WGS) entry which is preliminary data.</text>
</comment>
<feature type="signal peptide" evidence="2">
    <location>
        <begin position="1"/>
        <end position="19"/>
    </location>
</feature>
<organism evidence="3 4">
    <name type="scientific">Mytilus galloprovincialis</name>
    <name type="common">Mediterranean mussel</name>
    <dbReference type="NCBI Taxonomy" id="29158"/>
    <lineage>
        <taxon>Eukaryota</taxon>
        <taxon>Metazoa</taxon>
        <taxon>Spiralia</taxon>
        <taxon>Lophotrochozoa</taxon>
        <taxon>Mollusca</taxon>
        <taxon>Bivalvia</taxon>
        <taxon>Autobranchia</taxon>
        <taxon>Pteriomorphia</taxon>
        <taxon>Mytilida</taxon>
        <taxon>Mytiloidea</taxon>
        <taxon>Mytilidae</taxon>
        <taxon>Mytilinae</taxon>
        <taxon>Mytilus</taxon>
    </lineage>
</organism>
<evidence type="ECO:0000313" key="4">
    <source>
        <dbReference type="Proteomes" id="UP000596742"/>
    </source>
</evidence>
<accession>A0A8B6ENU3</accession>
<feature type="chain" id="PRO_5032737171" description="EF-hand domain-containing protein" evidence="2">
    <location>
        <begin position="20"/>
        <end position="90"/>
    </location>
</feature>
<reference evidence="3" key="1">
    <citation type="submission" date="2018-11" db="EMBL/GenBank/DDBJ databases">
        <authorList>
            <person name="Alioto T."/>
            <person name="Alioto T."/>
        </authorList>
    </citation>
    <scope>NUCLEOTIDE SEQUENCE</scope>
</reference>
<gene>
    <name evidence="3" type="ORF">MGAL_10B054050</name>
</gene>
<proteinExistence type="predicted"/>
<dbReference type="AlphaFoldDB" id="A0A8B6ENU3"/>
<evidence type="ECO:0000256" key="2">
    <source>
        <dbReference type="SAM" id="SignalP"/>
    </source>
</evidence>
<feature type="compositionally biased region" description="Basic and acidic residues" evidence="1">
    <location>
        <begin position="63"/>
        <end position="74"/>
    </location>
</feature>
<protein>
    <recommendedName>
        <fullName evidence="5">EF-hand domain-containing protein</fullName>
    </recommendedName>
</protein>